<dbReference type="AlphaFoldDB" id="A0A5C3L3E9"/>
<accession>A0A5C3L3E9</accession>
<reference evidence="2 3" key="1">
    <citation type="journal article" date="2019" name="Nat. Ecol. Evol.">
        <title>Megaphylogeny resolves global patterns of mushroom evolution.</title>
        <authorList>
            <person name="Varga T."/>
            <person name="Krizsan K."/>
            <person name="Foldi C."/>
            <person name="Dima B."/>
            <person name="Sanchez-Garcia M."/>
            <person name="Sanchez-Ramirez S."/>
            <person name="Szollosi G.J."/>
            <person name="Szarkandi J.G."/>
            <person name="Papp V."/>
            <person name="Albert L."/>
            <person name="Andreopoulos W."/>
            <person name="Angelini C."/>
            <person name="Antonin V."/>
            <person name="Barry K.W."/>
            <person name="Bougher N.L."/>
            <person name="Buchanan P."/>
            <person name="Buyck B."/>
            <person name="Bense V."/>
            <person name="Catcheside P."/>
            <person name="Chovatia M."/>
            <person name="Cooper J."/>
            <person name="Damon W."/>
            <person name="Desjardin D."/>
            <person name="Finy P."/>
            <person name="Geml J."/>
            <person name="Haridas S."/>
            <person name="Hughes K."/>
            <person name="Justo A."/>
            <person name="Karasinski D."/>
            <person name="Kautmanova I."/>
            <person name="Kiss B."/>
            <person name="Kocsube S."/>
            <person name="Kotiranta H."/>
            <person name="LaButti K.M."/>
            <person name="Lechner B.E."/>
            <person name="Liimatainen K."/>
            <person name="Lipzen A."/>
            <person name="Lukacs Z."/>
            <person name="Mihaltcheva S."/>
            <person name="Morgado L.N."/>
            <person name="Niskanen T."/>
            <person name="Noordeloos M.E."/>
            <person name="Ohm R.A."/>
            <person name="Ortiz-Santana B."/>
            <person name="Ovrebo C."/>
            <person name="Racz N."/>
            <person name="Riley R."/>
            <person name="Savchenko A."/>
            <person name="Shiryaev A."/>
            <person name="Soop K."/>
            <person name="Spirin V."/>
            <person name="Szebenyi C."/>
            <person name="Tomsovsky M."/>
            <person name="Tulloss R.E."/>
            <person name="Uehling J."/>
            <person name="Grigoriev I.V."/>
            <person name="Vagvolgyi C."/>
            <person name="Papp T."/>
            <person name="Martin F.M."/>
            <person name="Miettinen O."/>
            <person name="Hibbett D.S."/>
            <person name="Nagy L.G."/>
        </authorList>
    </citation>
    <scope>NUCLEOTIDE SEQUENCE [LARGE SCALE GENOMIC DNA]</scope>
    <source>
        <strain evidence="2 3">CBS 121175</strain>
    </source>
</reference>
<dbReference type="Pfam" id="PF14033">
    <property type="entry name" value="DUF4246"/>
    <property type="match status" value="1"/>
</dbReference>
<organism evidence="2 3">
    <name type="scientific">Coprinopsis marcescibilis</name>
    <name type="common">Agaric fungus</name>
    <name type="synonym">Psathyrella marcescibilis</name>
    <dbReference type="NCBI Taxonomy" id="230819"/>
    <lineage>
        <taxon>Eukaryota</taxon>
        <taxon>Fungi</taxon>
        <taxon>Dikarya</taxon>
        <taxon>Basidiomycota</taxon>
        <taxon>Agaricomycotina</taxon>
        <taxon>Agaricomycetes</taxon>
        <taxon>Agaricomycetidae</taxon>
        <taxon>Agaricales</taxon>
        <taxon>Agaricineae</taxon>
        <taxon>Psathyrellaceae</taxon>
        <taxon>Coprinopsis</taxon>
    </lineage>
</organism>
<evidence type="ECO:0000313" key="2">
    <source>
        <dbReference type="EMBL" id="TFK26686.1"/>
    </source>
</evidence>
<dbReference type="PANTHER" id="PTHR33119:SF1">
    <property type="entry name" value="FE2OG DIOXYGENASE DOMAIN-CONTAINING PROTEIN"/>
    <property type="match status" value="1"/>
</dbReference>
<feature type="domain" description="DUF4246" evidence="1">
    <location>
        <begin position="92"/>
        <end position="486"/>
    </location>
</feature>
<keyword evidence="3" id="KW-1185">Reference proteome</keyword>
<dbReference type="Proteomes" id="UP000307440">
    <property type="component" value="Unassembled WGS sequence"/>
</dbReference>
<dbReference type="InterPro" id="IPR049192">
    <property type="entry name" value="DUF4246_C"/>
</dbReference>
<evidence type="ECO:0000313" key="3">
    <source>
        <dbReference type="Proteomes" id="UP000307440"/>
    </source>
</evidence>
<sequence length="551" mass="63037">MSEEPLRLEKWSKGYRHPFIVGSVFSGGVGDNPRTLVDLAMSQLSAQLRRKPEWWMWYSDEKERSLWAIEVSKLPLDVEIPAGINQVSLSSKQIHYVLDELDGYAKLRDQNNQCQVSCFERIWESDSLIDWEILPTLRQDLSKLSKHRPHPLVTQQLNVSTLINPLLYCLVYGRTLVSVSRGNPPRPVLAPALTDIYSVCSQFAVLPSDVSISEDGTASFLSYINDLDPDEHRDLYISLGTLLSKSIPLFEHVLTDLHRNNPLPQRIPGAAHYTVWDEPDPPEHSDDEEGWIKYEINMRNWVLERPIQLPDVPDSGYSKDLERRRHVVSLKGKRLQVITRLSHLRIKSGQPEIQPAWGVEGMRNERVVACALHILTCDNIKGSLEFRMAVAYPRGFLPGDEGATFRTWGLRDGDPCHQYVGSVHLREKLSIAFPNIYQHCLASLDLENPQRDGHLITLKFLLVDPEIHPILSTNNVAPQQQLWIKKALYQALLPRLPAELIESIYVLCEGLMSSEEAKEYQTQYEDILTNFNQDSNENYFCVPFDLWIGET</sequence>
<dbReference type="OrthoDB" id="415532at2759"/>
<evidence type="ECO:0000259" key="1">
    <source>
        <dbReference type="Pfam" id="PF14033"/>
    </source>
</evidence>
<gene>
    <name evidence="2" type="ORF">FA15DRAFT_667162</name>
</gene>
<name>A0A5C3L3E9_COPMA</name>
<protein>
    <recommendedName>
        <fullName evidence="1">DUF4246 domain-containing protein</fullName>
    </recommendedName>
</protein>
<dbReference type="PANTHER" id="PTHR33119">
    <property type="entry name" value="IFI3P"/>
    <property type="match status" value="1"/>
</dbReference>
<proteinExistence type="predicted"/>
<dbReference type="STRING" id="230819.A0A5C3L3E9"/>
<dbReference type="InterPro" id="IPR025340">
    <property type="entry name" value="DUF4246"/>
</dbReference>
<dbReference type="EMBL" id="ML210172">
    <property type="protein sequence ID" value="TFK26686.1"/>
    <property type="molecule type" value="Genomic_DNA"/>
</dbReference>